<sequence length="120" mass="12927">MEIENGVASSSSYLSKAQTSQSCIFVDSVLLSTASAGDSGTSRINHGYVEVLPGRMKHDFLFYHVDDRVRVSRLPNEQLFSSCTAGYIQGEEGGIMLSGVFSWVALGSLVMVKKTVKAAD</sequence>
<protein>
    <submittedName>
        <fullName evidence="1">Transposable element Tc1 transposase</fullName>
    </submittedName>
</protein>
<evidence type="ECO:0000313" key="1">
    <source>
        <dbReference type="EMBL" id="GFY02148.1"/>
    </source>
</evidence>
<organism evidence="1 2">
    <name type="scientific">Trichonephila clavipes</name>
    <name type="common">Golden silk orbweaver</name>
    <name type="synonym">Nephila clavipes</name>
    <dbReference type="NCBI Taxonomy" id="2585209"/>
    <lineage>
        <taxon>Eukaryota</taxon>
        <taxon>Metazoa</taxon>
        <taxon>Ecdysozoa</taxon>
        <taxon>Arthropoda</taxon>
        <taxon>Chelicerata</taxon>
        <taxon>Arachnida</taxon>
        <taxon>Araneae</taxon>
        <taxon>Araneomorphae</taxon>
        <taxon>Entelegynae</taxon>
        <taxon>Araneoidea</taxon>
        <taxon>Nephilidae</taxon>
        <taxon>Trichonephila</taxon>
    </lineage>
</organism>
<proteinExistence type="predicted"/>
<dbReference type="EMBL" id="BMAU01021232">
    <property type="protein sequence ID" value="GFY02148.1"/>
    <property type="molecule type" value="Genomic_DNA"/>
</dbReference>
<accession>A0A8X6S7Z2</accession>
<evidence type="ECO:0000313" key="2">
    <source>
        <dbReference type="Proteomes" id="UP000887159"/>
    </source>
</evidence>
<gene>
    <name evidence="1" type="primary">tc1a_148</name>
    <name evidence="1" type="ORF">TNCV_5100091</name>
</gene>
<dbReference type="Proteomes" id="UP000887159">
    <property type="component" value="Unassembled WGS sequence"/>
</dbReference>
<comment type="caution">
    <text evidence="1">The sequence shown here is derived from an EMBL/GenBank/DDBJ whole genome shotgun (WGS) entry which is preliminary data.</text>
</comment>
<keyword evidence="2" id="KW-1185">Reference proteome</keyword>
<name>A0A8X6S7Z2_TRICX</name>
<dbReference type="AlphaFoldDB" id="A0A8X6S7Z2"/>
<reference evidence="1" key="1">
    <citation type="submission" date="2020-08" db="EMBL/GenBank/DDBJ databases">
        <title>Multicomponent nature underlies the extraordinary mechanical properties of spider dragline silk.</title>
        <authorList>
            <person name="Kono N."/>
            <person name="Nakamura H."/>
            <person name="Mori M."/>
            <person name="Yoshida Y."/>
            <person name="Ohtoshi R."/>
            <person name="Malay A.D."/>
            <person name="Moran D.A.P."/>
            <person name="Tomita M."/>
            <person name="Numata K."/>
            <person name="Arakawa K."/>
        </authorList>
    </citation>
    <scope>NUCLEOTIDE SEQUENCE</scope>
</reference>